<feature type="compositionally biased region" description="Acidic residues" evidence="1">
    <location>
        <begin position="439"/>
        <end position="452"/>
    </location>
</feature>
<dbReference type="EMBL" id="CYKH01000568">
    <property type="protein sequence ID" value="CUG06229.1"/>
    <property type="molecule type" value="Genomic_DNA"/>
</dbReference>
<dbReference type="VEuPathDB" id="TriTrypDB:BSAL_72060"/>
<keyword evidence="3" id="KW-1185">Reference proteome</keyword>
<evidence type="ECO:0008006" key="4">
    <source>
        <dbReference type="Google" id="ProtNLM"/>
    </source>
</evidence>
<gene>
    <name evidence="2" type="ORF">BSAL_72060</name>
</gene>
<evidence type="ECO:0000313" key="2">
    <source>
        <dbReference type="EMBL" id="CUG06229.1"/>
    </source>
</evidence>
<sequence length="566" mass="63491">PNEEVRTAIQETRSKKKSERNAAGNAAAAPFVPSDALRQQISAQRRLCALYVYRFEVPSKGPGSPPKLIEFAASILHSAAKIEIKRQFQTASTTGNPEAVYHLFHALCSGARFIETEGKSFKISADAIKQQLTEEFGFEPSRGHLKRDKQASLRGKCADVPVTSNPPLFVMLESQQRGRKLFPGGPEWLNDPKRFYNALIGANGSGGGKRNKSFPYEAFTVLLTNVKSQRNLDKSMYLLQDIYKLRRDEPMTIAQHKELYLQSGQRVVTREPLHVQVTYDEIFNAATNGLDWEVMPDQELLDTLAWPVRECEFCAAPLLMASPAECICGEPYCSDECHAADWSDHQSSCSAVTETLGSSLELTESYWALVLNGSLPSPIPGRVDFVQQFRQGVTEGALRDCDELQFYYDNERTHYAEVVGMLQENYRQAHNERASASVSDDDDDDENDDDSDGGTLPQKTPEEKALAMLFYEVLVQRLQMSTPLPQDSLQRLLFKQAMLSVYKAMSDANPVLSKMSAGPSFKDAEKNINRRIDEEKKKEQPQVRHQAGPVATAAGRMDMRQMFYNF</sequence>
<name>A0A0S4IWH5_BODSA</name>
<feature type="non-terminal residue" evidence="2">
    <location>
        <position position="1"/>
    </location>
</feature>
<feature type="region of interest" description="Disordered" evidence="1">
    <location>
        <begin position="1"/>
        <end position="26"/>
    </location>
</feature>
<proteinExistence type="predicted"/>
<accession>A0A0S4IWH5</accession>
<organism evidence="2 3">
    <name type="scientific">Bodo saltans</name>
    <name type="common">Flagellated protozoan</name>
    <dbReference type="NCBI Taxonomy" id="75058"/>
    <lineage>
        <taxon>Eukaryota</taxon>
        <taxon>Discoba</taxon>
        <taxon>Euglenozoa</taxon>
        <taxon>Kinetoplastea</taxon>
        <taxon>Metakinetoplastina</taxon>
        <taxon>Eubodonida</taxon>
        <taxon>Bodonidae</taxon>
        <taxon>Bodo</taxon>
    </lineage>
</organism>
<evidence type="ECO:0000256" key="1">
    <source>
        <dbReference type="SAM" id="MobiDB-lite"/>
    </source>
</evidence>
<feature type="region of interest" description="Disordered" evidence="1">
    <location>
        <begin position="429"/>
        <end position="461"/>
    </location>
</feature>
<evidence type="ECO:0000313" key="3">
    <source>
        <dbReference type="Proteomes" id="UP000051952"/>
    </source>
</evidence>
<dbReference type="AlphaFoldDB" id="A0A0S4IWH5"/>
<dbReference type="Proteomes" id="UP000051952">
    <property type="component" value="Unassembled WGS sequence"/>
</dbReference>
<protein>
    <recommendedName>
        <fullName evidence="4">MYND-type domain-containing protein</fullName>
    </recommendedName>
</protein>
<reference evidence="3" key="1">
    <citation type="submission" date="2015-09" db="EMBL/GenBank/DDBJ databases">
        <authorList>
            <consortium name="Pathogen Informatics"/>
        </authorList>
    </citation>
    <scope>NUCLEOTIDE SEQUENCE [LARGE SCALE GENOMIC DNA]</scope>
    <source>
        <strain evidence="3">Lake Konstanz</strain>
    </source>
</reference>